<accession>A0A1V0SC27</accession>
<organism evidence="1">
    <name type="scientific">Catovirus CTV1</name>
    <dbReference type="NCBI Taxonomy" id="1977631"/>
    <lineage>
        <taxon>Viruses</taxon>
        <taxon>Varidnaviria</taxon>
        <taxon>Bamfordvirae</taxon>
        <taxon>Nucleocytoviricota</taxon>
        <taxon>Megaviricetes</taxon>
        <taxon>Imitervirales</taxon>
        <taxon>Mimiviridae</taxon>
        <taxon>Klosneuvirinae</taxon>
        <taxon>Catovirus</taxon>
    </lineage>
</organism>
<evidence type="ECO:0000313" key="1">
    <source>
        <dbReference type="EMBL" id="ARF09265.1"/>
    </source>
</evidence>
<dbReference type="EMBL" id="KY684084">
    <property type="protein sequence ID" value="ARF09265.1"/>
    <property type="molecule type" value="Genomic_DNA"/>
</dbReference>
<name>A0A1V0SC27_9VIRU</name>
<protein>
    <submittedName>
        <fullName evidence="1">Uncharacterized protein</fullName>
    </submittedName>
</protein>
<reference evidence="1" key="1">
    <citation type="journal article" date="2017" name="Science">
        <title>Giant viruses with an expanded complement of translation system components.</title>
        <authorList>
            <person name="Schulz F."/>
            <person name="Yutin N."/>
            <person name="Ivanova N.N."/>
            <person name="Ortega D.R."/>
            <person name="Lee T.K."/>
            <person name="Vierheilig J."/>
            <person name="Daims H."/>
            <person name="Horn M."/>
            <person name="Wagner M."/>
            <person name="Jensen G.J."/>
            <person name="Kyrpides N.C."/>
            <person name="Koonin E.V."/>
            <person name="Woyke T."/>
        </authorList>
    </citation>
    <scope>NUCLEOTIDE SEQUENCE</scope>
    <source>
        <strain evidence="1">CTV1</strain>
    </source>
</reference>
<sequence length="890" mass="103820">MATINIDEFSELDYGVIENNLSIPMANMNGQNILLSENEILNPFFVELDKKDLDSMEPRDLHKTFKHVFVMCAKNNFINNNSANFIFDKIITKNDYSQIDNFFALLKCSKNMLYNKTHYDQAKFLTSEQLSIFNNHNYNLESIEIVIPIYEMKEHAVLLYNSLYDSQFKLNQLEDVLGLLKHYSISNNSVVIKNLSNMIYEMKESEFWKNSQNCNMNMTDLFSKRGFQYKDIRSANTTNIISANNLLSKEDTVKTVINKLEQSKHSYELTSKNENFTDIAGALQSAIKRTYYATDINQLEFSKDQITDLFSILNSERELYDVFNSLLVSKDYCHTVINNAYVLEKMTPIINKYLPIYKYLFGYAWLSLYTEECIFKTKTTKNNRYVFDIKTASKLPVFPYSSDDLHQNPYVSILVSEKVLNSKNNCLALPMIENYDGYGITNITEFKKRFNIFTCGDPSKNLLDGLDWSRFAVSGSIITACLMNKSPLFNLVARPNESDTNNWLSYFNTYYNDSDIDLMCNEDSVFTFMDQVKNVVTCVKNNFKGNLDIEPVKSMAIIVTGHYITSRIDHIREYTGMNWTVEDIVKNLSSDVMKEYFYRIYCDSKLENNRTLRKNFKSETNILYNEFFKLSSINEMNISLVTYEIDKNMKKNNDGEMCYYLNDYRNDKFPENENLLALKISENIKFKIKGEGMLHNIEIFRVKGNDFFGVVSKFHLGNVRAYYTGNNIYMLPSCITALMTGINIDYKYFAGARDPIDILNKYRMRGFGVILNKKEMEHMQTYITNVPKWNAIFKLPSNRAQFASLLFGNKEINHPMFKPIKPINNADNLRYSYINNMNDLIKYYKTKYNYDQNDSVLNIFKLKTINSNGSVNPYKSWAAKAYYEMINQKN</sequence>
<proteinExistence type="predicted"/>
<gene>
    <name evidence="1" type="ORF">Catovirus_2_214</name>
</gene>